<protein>
    <submittedName>
        <fullName evidence="2">Uncharacterized protein</fullName>
    </submittedName>
</protein>
<evidence type="ECO:0000313" key="2">
    <source>
        <dbReference type="EMBL" id="VFK62249.1"/>
    </source>
</evidence>
<name>A0A451A898_9GAMM</name>
<dbReference type="AlphaFoldDB" id="A0A451A898"/>
<feature type="compositionally biased region" description="Basic and acidic residues" evidence="1">
    <location>
        <begin position="249"/>
        <end position="266"/>
    </location>
</feature>
<feature type="region of interest" description="Disordered" evidence="1">
    <location>
        <begin position="240"/>
        <end position="282"/>
    </location>
</feature>
<evidence type="ECO:0000256" key="1">
    <source>
        <dbReference type="SAM" id="MobiDB-lite"/>
    </source>
</evidence>
<dbReference type="Pfam" id="PF15931">
    <property type="entry name" value="DUF4747"/>
    <property type="match status" value="1"/>
</dbReference>
<dbReference type="InterPro" id="IPR031832">
    <property type="entry name" value="DUF4747"/>
</dbReference>
<sequence>MKEKTIIISVLNIIMMEPHSPERYYQLFKSACHQYVPYHGDHHGGIGEMTGIDFSQEISNKSEARGSIHTFTRIDMDDPWFNRNQGKQAEPKEIGDIQIPQYLEPGLGSYHYLFFPFQHRFFFDTTTEIGKKKKTLGPKRMRTLIENVLNQEYLRKMYGEISVVVEPVEDALDKIFRMAHLRKLEIQINRPNSDPLYEYEEKFEARLKNQHAGKMRQELTAKPNESLVPDDETRLLAKLAQSNGYVRGSGRDQDGKPSEENTKEPPQKNLWVVSGTGRSASA</sequence>
<proteinExistence type="predicted"/>
<reference evidence="2" key="1">
    <citation type="submission" date="2019-02" db="EMBL/GenBank/DDBJ databases">
        <authorList>
            <person name="Gruber-Vodicka R. H."/>
            <person name="Seah K. B. B."/>
        </authorList>
    </citation>
    <scope>NUCLEOTIDE SEQUENCE</scope>
    <source>
        <strain evidence="2">BECK_BZ126</strain>
    </source>
</reference>
<accession>A0A451A898</accession>
<dbReference type="EMBL" id="CAADFW010000072">
    <property type="protein sequence ID" value="VFK62249.1"/>
    <property type="molecule type" value="Genomic_DNA"/>
</dbReference>
<organism evidence="2">
    <name type="scientific">Candidatus Kentrum sp. TC</name>
    <dbReference type="NCBI Taxonomy" id="2126339"/>
    <lineage>
        <taxon>Bacteria</taxon>
        <taxon>Pseudomonadati</taxon>
        <taxon>Pseudomonadota</taxon>
        <taxon>Gammaproteobacteria</taxon>
        <taxon>Candidatus Kentrum</taxon>
    </lineage>
</organism>
<gene>
    <name evidence="2" type="ORF">BECKTC1821F_GA0114240_10721</name>
</gene>